<keyword evidence="2" id="KW-1185">Reference proteome</keyword>
<dbReference type="Proteomes" id="UP001060215">
    <property type="component" value="Chromosome 3"/>
</dbReference>
<comment type="caution">
    <text evidence="1">The sequence shown here is derived from an EMBL/GenBank/DDBJ whole genome shotgun (WGS) entry which is preliminary data.</text>
</comment>
<evidence type="ECO:0000313" key="1">
    <source>
        <dbReference type="EMBL" id="KAI8026385.1"/>
    </source>
</evidence>
<dbReference type="EMBL" id="CM045760">
    <property type="protein sequence ID" value="KAI8026385.1"/>
    <property type="molecule type" value="Genomic_DNA"/>
</dbReference>
<reference evidence="1 2" key="1">
    <citation type="journal article" date="2022" name="Plant J.">
        <title>Chromosome-level genome of Camellia lanceoleosa provides a valuable resource for understanding genome evolution and self-incompatibility.</title>
        <authorList>
            <person name="Gong W."/>
            <person name="Xiao S."/>
            <person name="Wang L."/>
            <person name="Liao Z."/>
            <person name="Chang Y."/>
            <person name="Mo W."/>
            <person name="Hu G."/>
            <person name="Li W."/>
            <person name="Zhao G."/>
            <person name="Zhu H."/>
            <person name="Hu X."/>
            <person name="Ji K."/>
            <person name="Xiang X."/>
            <person name="Song Q."/>
            <person name="Yuan D."/>
            <person name="Jin S."/>
            <person name="Zhang L."/>
        </authorList>
    </citation>
    <scope>NUCLEOTIDE SEQUENCE [LARGE SCALE GENOMIC DNA]</scope>
    <source>
        <strain evidence="1">SQ_2022a</strain>
    </source>
</reference>
<organism evidence="1 2">
    <name type="scientific">Camellia lanceoleosa</name>
    <dbReference type="NCBI Taxonomy" id="1840588"/>
    <lineage>
        <taxon>Eukaryota</taxon>
        <taxon>Viridiplantae</taxon>
        <taxon>Streptophyta</taxon>
        <taxon>Embryophyta</taxon>
        <taxon>Tracheophyta</taxon>
        <taxon>Spermatophyta</taxon>
        <taxon>Magnoliopsida</taxon>
        <taxon>eudicotyledons</taxon>
        <taxon>Gunneridae</taxon>
        <taxon>Pentapetalae</taxon>
        <taxon>asterids</taxon>
        <taxon>Ericales</taxon>
        <taxon>Theaceae</taxon>
        <taxon>Camellia</taxon>
    </lineage>
</organism>
<sequence>MFMWNNIDYGNRSSMNGHHNDGVQTHGSDFSSRHNSVTNSVSRNLRGDSTLNNFHDPEAMELYSRATAQQEEILFLRKQIAVACVKELQLLNEKYDLERKLAELRLAIDDKRKEAIVSDSNELASRKGHLEENLKLAYELKATEEERCIFTSSMSGLLADYAIWPHVINASSLSSSVKHLHDQLQLKIRTSHARIAELMPMVGNHAGDGWLDKDGPDPSLMNSQFPNRYSGWQSSVSNHSIGEQQLESIDKMPRDWLDNDHTEMKSFMRNDEMQQPSNNDNPLKVAPNTDREIGSPNPGGLSDRSGLNRRFDSPEESTYDSSFRFPTGHDGVGSVVSEGDPGIEDFQIIGEAKPGGLLLGCGYPVRGTSLCVFQWVRHLQDGTRQYIEGATNPEYVVTADDVDKLIAVECIPMDDQGHQGELVKRFANDQNKITCDPDMQLEIDTHISKGQATFSVLLLMDSSENWEPSTLILKRSNCQIKLNKTQAVVIAEKFSKDLSIKIPVGLSTQFVLTCSNGSSHPLSTHNDVRMRDTLVLTMRMFQSKALDERRKGKA</sequence>
<evidence type="ECO:0000313" key="2">
    <source>
        <dbReference type="Proteomes" id="UP001060215"/>
    </source>
</evidence>
<protein>
    <submittedName>
        <fullName evidence="1">Uncharacterized protein</fullName>
    </submittedName>
</protein>
<accession>A0ACC0IN97</accession>
<proteinExistence type="predicted"/>
<name>A0ACC0IN97_9ERIC</name>
<gene>
    <name evidence="1" type="ORF">LOK49_LG02G01012</name>
</gene>